<dbReference type="Gene3D" id="3.40.50.920">
    <property type="match status" value="1"/>
</dbReference>
<keyword evidence="3" id="KW-0786">Thiamine pyrophosphate</keyword>
<evidence type="ECO:0000313" key="5">
    <source>
        <dbReference type="EMBL" id="OGI76114.1"/>
    </source>
</evidence>
<evidence type="ECO:0000259" key="4">
    <source>
        <dbReference type="SMART" id="SM00861"/>
    </source>
</evidence>
<dbReference type="SMART" id="SM00861">
    <property type="entry name" value="Transket_pyr"/>
    <property type="match status" value="1"/>
</dbReference>
<dbReference type="Gene3D" id="3.40.50.970">
    <property type="match status" value="1"/>
</dbReference>
<dbReference type="CDD" id="cd07033">
    <property type="entry name" value="TPP_PYR_DXS_TK_like"/>
    <property type="match status" value="1"/>
</dbReference>
<accession>A0A1F6W2Q3</accession>
<proteinExistence type="inferred from homology"/>
<dbReference type="AlphaFoldDB" id="A0A1F6W2Q3"/>
<dbReference type="Proteomes" id="UP000179275">
    <property type="component" value="Unassembled WGS sequence"/>
</dbReference>
<organism evidence="5 6">
    <name type="scientific">Candidatus Nomurabacteria bacterium RIFCSPHIGHO2_02_FULL_42_19</name>
    <dbReference type="NCBI Taxonomy" id="1801756"/>
    <lineage>
        <taxon>Bacteria</taxon>
        <taxon>Candidatus Nomuraibacteriota</taxon>
    </lineage>
</organism>
<dbReference type="PANTHER" id="PTHR43825:SF1">
    <property type="entry name" value="TRANSKETOLASE-LIKE PYRIMIDINE-BINDING DOMAIN-CONTAINING PROTEIN"/>
    <property type="match status" value="1"/>
</dbReference>
<dbReference type="InterPro" id="IPR005475">
    <property type="entry name" value="Transketolase-like_Pyr-bd"/>
</dbReference>
<dbReference type="InterPro" id="IPR009014">
    <property type="entry name" value="Transketo_C/PFOR_II"/>
</dbReference>
<dbReference type="Pfam" id="PF02780">
    <property type="entry name" value="Transketolase_C"/>
    <property type="match status" value="1"/>
</dbReference>
<dbReference type="InterPro" id="IPR033248">
    <property type="entry name" value="Transketolase_C"/>
</dbReference>
<dbReference type="SUPFAM" id="SSF52518">
    <property type="entry name" value="Thiamin diphosphate-binding fold (THDP-binding)"/>
    <property type="match status" value="1"/>
</dbReference>
<comment type="similarity">
    <text evidence="2">Belongs to the transketolase family.</text>
</comment>
<evidence type="ECO:0000256" key="3">
    <source>
        <dbReference type="ARBA" id="ARBA00023052"/>
    </source>
</evidence>
<dbReference type="Pfam" id="PF02779">
    <property type="entry name" value="Transket_pyr"/>
    <property type="match status" value="1"/>
</dbReference>
<dbReference type="EMBL" id="MFUG01000009">
    <property type="protein sequence ID" value="OGI76114.1"/>
    <property type="molecule type" value="Genomic_DNA"/>
</dbReference>
<evidence type="ECO:0000256" key="2">
    <source>
        <dbReference type="ARBA" id="ARBA00007131"/>
    </source>
</evidence>
<dbReference type="STRING" id="1801756.A3C67_01570"/>
<protein>
    <submittedName>
        <fullName evidence="5">Transketolase</fullName>
    </submittedName>
</protein>
<feature type="domain" description="Transketolase-like pyrimidine-binding" evidence="4">
    <location>
        <begin position="20"/>
        <end position="185"/>
    </location>
</feature>
<reference evidence="5 6" key="1">
    <citation type="journal article" date="2016" name="Nat. Commun.">
        <title>Thousands of microbial genomes shed light on interconnected biogeochemical processes in an aquifer system.</title>
        <authorList>
            <person name="Anantharaman K."/>
            <person name="Brown C.T."/>
            <person name="Hug L.A."/>
            <person name="Sharon I."/>
            <person name="Castelle C.J."/>
            <person name="Probst A.J."/>
            <person name="Thomas B.C."/>
            <person name="Singh A."/>
            <person name="Wilkins M.J."/>
            <person name="Karaoz U."/>
            <person name="Brodie E.L."/>
            <person name="Williams K.H."/>
            <person name="Hubbard S.S."/>
            <person name="Banfield J.F."/>
        </authorList>
    </citation>
    <scope>NUCLEOTIDE SEQUENCE [LARGE SCALE GENOMIC DNA]</scope>
</reference>
<gene>
    <name evidence="5" type="ORF">A3C67_01570</name>
</gene>
<dbReference type="InterPro" id="IPR029061">
    <property type="entry name" value="THDP-binding"/>
</dbReference>
<dbReference type="PANTHER" id="PTHR43825">
    <property type="entry name" value="PYRUVATE DEHYDROGENASE E1 COMPONENT"/>
    <property type="match status" value="1"/>
</dbReference>
<dbReference type="FunFam" id="3.40.50.970:FF:000129">
    <property type="entry name" value="Transketolase"/>
    <property type="match status" value="1"/>
</dbReference>
<evidence type="ECO:0000256" key="1">
    <source>
        <dbReference type="ARBA" id="ARBA00001964"/>
    </source>
</evidence>
<dbReference type="InterPro" id="IPR051157">
    <property type="entry name" value="PDH/Transketolase"/>
</dbReference>
<comment type="cofactor">
    <cofactor evidence="1">
        <name>thiamine diphosphate</name>
        <dbReference type="ChEBI" id="CHEBI:58937"/>
    </cofactor>
</comment>
<name>A0A1F6W2Q3_9BACT</name>
<evidence type="ECO:0000313" key="6">
    <source>
        <dbReference type="Proteomes" id="UP000179275"/>
    </source>
</evidence>
<dbReference type="SUPFAM" id="SSF52922">
    <property type="entry name" value="TK C-terminal domain-like"/>
    <property type="match status" value="1"/>
</dbReference>
<sequence length="331" mass="35649">MLNPELKLNPKIFNDDVEQVPIRKGFGQGLVLAGEENKNVVALCADLTESTQMSVFAEKFPERFVEVGVAEQNLATVASGMAAMGKIPFISSYAMFSPGRNWEQIRTTIAYNDRPVKVVGSHGGISVGADGGTHQALEDIALMRIMPNMDVVSPCDSIEAKKATLAIAKTKKPAYLRLAREKTPIITTEETPFGLGKTEVFWMPEVGLAQVGIIATGGLLYKALLAAKELEVEGIKTKVMNLATIKPIDKEGVVALAKEAGAIVTVEEHQVMGGMGSAVAEVLAQNYPAPIEFIGVQDKFGQSGTPEELIEYYGMGKNSIVEAVKKILRRK</sequence>
<comment type="caution">
    <text evidence="5">The sequence shown here is derived from an EMBL/GenBank/DDBJ whole genome shotgun (WGS) entry which is preliminary data.</text>
</comment>